<dbReference type="EMBL" id="JAZAVJ010000005">
    <property type="protein sequence ID" value="KAK7424246.1"/>
    <property type="molecule type" value="Genomic_DNA"/>
</dbReference>
<feature type="compositionally biased region" description="Basic and acidic residues" evidence="1">
    <location>
        <begin position="1"/>
        <end position="17"/>
    </location>
</feature>
<reference evidence="2 3" key="1">
    <citation type="journal article" date="2025" name="Microbiol. Resour. Announc.">
        <title>Draft genome sequences for Neonectria magnoliae and Neonectria punicea, canker pathogens of Liriodendron tulipifera and Acer saccharum in West Virginia.</title>
        <authorList>
            <person name="Petronek H.M."/>
            <person name="Kasson M.T."/>
            <person name="Metheny A.M."/>
            <person name="Stauder C.M."/>
            <person name="Lovett B."/>
            <person name="Lynch S.C."/>
            <person name="Garnas J.R."/>
            <person name="Kasson L.R."/>
            <person name="Stajich J.E."/>
        </authorList>
    </citation>
    <scope>NUCLEOTIDE SEQUENCE [LARGE SCALE GENOMIC DNA]</scope>
    <source>
        <strain evidence="2 3">NRRL 64653</strain>
    </source>
</reference>
<feature type="compositionally biased region" description="Acidic residues" evidence="1">
    <location>
        <begin position="41"/>
        <end position="56"/>
    </location>
</feature>
<accession>A0ABR1HUG2</accession>
<keyword evidence="3" id="KW-1185">Reference proteome</keyword>
<gene>
    <name evidence="2" type="ORF">QQX98_000514</name>
</gene>
<protein>
    <submittedName>
        <fullName evidence="2">Uncharacterized protein</fullName>
    </submittedName>
</protein>
<sequence>MKPGKRPREEKENEIPPKRLQSSYHDLYQVPDTPLDSSSEQSDDGLADDLDDSDEPMEEAPLHYEVVCYGADKSCYYLANPVDGINHNFAELDRITTSYLVHLEKFEGISFSAILPSAGLDKISGKKTKKSTIIDVTINILGPDTLAERVGEALADGSAYLQHPAFLDADIKYLNPHYFYPDDVMTDLRHLIGPRQEDARSKQICQGIETVLQSLGGASSPNSSEEYDVETLAKSFLANTRLKRYARFAVLEFSANLLL</sequence>
<proteinExistence type="predicted"/>
<name>A0ABR1HUG2_9HYPO</name>
<organism evidence="2 3">
    <name type="scientific">Neonectria punicea</name>
    <dbReference type="NCBI Taxonomy" id="979145"/>
    <lineage>
        <taxon>Eukaryota</taxon>
        <taxon>Fungi</taxon>
        <taxon>Dikarya</taxon>
        <taxon>Ascomycota</taxon>
        <taxon>Pezizomycotina</taxon>
        <taxon>Sordariomycetes</taxon>
        <taxon>Hypocreomycetidae</taxon>
        <taxon>Hypocreales</taxon>
        <taxon>Nectriaceae</taxon>
        <taxon>Neonectria</taxon>
    </lineage>
</organism>
<evidence type="ECO:0000313" key="2">
    <source>
        <dbReference type="EMBL" id="KAK7424246.1"/>
    </source>
</evidence>
<comment type="caution">
    <text evidence="2">The sequence shown here is derived from an EMBL/GenBank/DDBJ whole genome shotgun (WGS) entry which is preliminary data.</text>
</comment>
<feature type="region of interest" description="Disordered" evidence="1">
    <location>
        <begin position="1"/>
        <end position="56"/>
    </location>
</feature>
<evidence type="ECO:0000256" key="1">
    <source>
        <dbReference type="SAM" id="MobiDB-lite"/>
    </source>
</evidence>
<evidence type="ECO:0000313" key="3">
    <source>
        <dbReference type="Proteomes" id="UP001498476"/>
    </source>
</evidence>
<dbReference type="Proteomes" id="UP001498476">
    <property type="component" value="Unassembled WGS sequence"/>
</dbReference>